<dbReference type="InterPro" id="IPR001273">
    <property type="entry name" value="ArAA_hydroxylase"/>
</dbReference>
<dbReference type="PANTHER" id="PTHR11473">
    <property type="entry name" value="AROMATIC AMINO ACID HYDROXYLASE"/>
    <property type="match status" value="1"/>
</dbReference>
<name>A0A2T7P5G2_POMCA</name>
<dbReference type="PRINTS" id="PR00372">
    <property type="entry name" value="FYWHYDRXLASE"/>
</dbReference>
<accession>A0A2T7P5G2</accession>
<evidence type="ECO:0000256" key="4">
    <source>
        <dbReference type="ARBA" id="ARBA00023002"/>
    </source>
</evidence>
<dbReference type="GO" id="GO:0043005">
    <property type="term" value="C:neuron projection"/>
    <property type="evidence" value="ECO:0007669"/>
    <property type="project" value="TreeGrafter"/>
</dbReference>
<keyword evidence="3 7" id="KW-0479">Metal-binding</keyword>
<dbReference type="InterPro" id="IPR036951">
    <property type="entry name" value="ArAA_hydroxylase_sf"/>
</dbReference>
<evidence type="ECO:0000313" key="10">
    <source>
        <dbReference type="Proteomes" id="UP000245119"/>
    </source>
</evidence>
<dbReference type="Gene3D" id="1.10.800.10">
    <property type="entry name" value="Aromatic amino acid hydroxylase"/>
    <property type="match status" value="1"/>
</dbReference>
<feature type="binding site" evidence="7">
    <location>
        <position position="3"/>
    </location>
    <ligand>
        <name>Fe cation</name>
        <dbReference type="ChEBI" id="CHEBI:24875"/>
    </ligand>
</feature>
<evidence type="ECO:0000256" key="5">
    <source>
        <dbReference type="ARBA" id="ARBA00023004"/>
    </source>
</evidence>
<feature type="binding site" evidence="7">
    <location>
        <position position="43"/>
    </location>
    <ligand>
        <name>Fe cation</name>
        <dbReference type="ChEBI" id="CHEBI:24875"/>
    </ligand>
</feature>
<dbReference type="EMBL" id="PZQS01000006">
    <property type="protein sequence ID" value="PVD28659.1"/>
    <property type="molecule type" value="Genomic_DNA"/>
</dbReference>
<gene>
    <name evidence="9" type="ORF">C0Q70_11253</name>
</gene>
<keyword evidence="4" id="KW-0560">Oxidoreductase</keyword>
<evidence type="ECO:0000256" key="3">
    <source>
        <dbReference type="ARBA" id="ARBA00022723"/>
    </source>
</evidence>
<dbReference type="GO" id="GO:0004510">
    <property type="term" value="F:tryptophan 5-monooxygenase activity"/>
    <property type="evidence" value="ECO:0007669"/>
    <property type="project" value="TreeGrafter"/>
</dbReference>
<feature type="domain" description="Biopterin-dependent aromatic amino acid hydroxylase family profile" evidence="8">
    <location>
        <begin position="1"/>
        <end position="165"/>
    </location>
</feature>
<dbReference type="GO" id="GO:0005506">
    <property type="term" value="F:iron ion binding"/>
    <property type="evidence" value="ECO:0007669"/>
    <property type="project" value="InterPro"/>
</dbReference>
<evidence type="ECO:0000256" key="6">
    <source>
        <dbReference type="ARBA" id="ARBA00023033"/>
    </source>
</evidence>
<dbReference type="OrthoDB" id="983542at2759"/>
<dbReference type="PROSITE" id="PS51410">
    <property type="entry name" value="BH4_AAA_HYDROXYL_2"/>
    <property type="match status" value="1"/>
</dbReference>
<dbReference type="PANTHER" id="PTHR11473:SF16">
    <property type="entry name" value="TRYPTOPHAN 5-HYDROXYLASE 2"/>
    <property type="match status" value="1"/>
</dbReference>
<keyword evidence="5 7" id="KW-0408">Iron</keyword>
<dbReference type="InterPro" id="IPR019774">
    <property type="entry name" value="Aromatic-AA_hydroxylase_C"/>
</dbReference>
<protein>
    <recommendedName>
        <fullName evidence="8">Biopterin-dependent aromatic amino acid hydroxylase family profile domain-containing protein</fullName>
    </recommendedName>
</protein>
<dbReference type="SUPFAM" id="SSF56534">
    <property type="entry name" value="Aromatic aminoacid monoxygenases, catalytic and oligomerization domains"/>
    <property type="match status" value="1"/>
</dbReference>
<comment type="similarity">
    <text evidence="2">Belongs to the biopterin-dependent aromatic amino acid hydroxylase family.</text>
</comment>
<evidence type="ECO:0000256" key="2">
    <source>
        <dbReference type="ARBA" id="ARBA00009712"/>
    </source>
</evidence>
<dbReference type="Proteomes" id="UP000245119">
    <property type="component" value="Linkage Group LG6"/>
</dbReference>
<evidence type="ECO:0000259" key="8">
    <source>
        <dbReference type="PROSITE" id="PS51410"/>
    </source>
</evidence>
<evidence type="ECO:0000256" key="7">
    <source>
        <dbReference type="PIRSR" id="PIRSR601273-2"/>
    </source>
</evidence>
<evidence type="ECO:0000256" key="1">
    <source>
        <dbReference type="ARBA" id="ARBA00001954"/>
    </source>
</evidence>
<organism evidence="9 10">
    <name type="scientific">Pomacea canaliculata</name>
    <name type="common">Golden apple snail</name>
    <dbReference type="NCBI Taxonomy" id="400727"/>
    <lineage>
        <taxon>Eukaryota</taxon>
        <taxon>Metazoa</taxon>
        <taxon>Spiralia</taxon>
        <taxon>Lophotrochozoa</taxon>
        <taxon>Mollusca</taxon>
        <taxon>Gastropoda</taxon>
        <taxon>Caenogastropoda</taxon>
        <taxon>Architaenioglossa</taxon>
        <taxon>Ampullarioidea</taxon>
        <taxon>Ampullariidae</taxon>
        <taxon>Pomacea</taxon>
    </lineage>
</organism>
<dbReference type="InterPro" id="IPR036329">
    <property type="entry name" value="Aro-AA_hydroxylase_C_sf"/>
</dbReference>
<keyword evidence="6" id="KW-0503">Monooxygenase</keyword>
<comment type="caution">
    <text evidence="9">The sequence shown here is derived from an EMBL/GenBank/DDBJ whole genome shotgun (WGS) entry which is preliminary data.</text>
</comment>
<sequence>MGHVPLLADASFAQFSQEIGLASLGASDEDVARLATCYFFSVEFGLCKQDGQLRAYGAGLLSSVGELKHALAKESEKHLFEPLLTCKQECLITTFQDVYFYTDSFEEAKEKMRQFAATIRRPFAVRYNPYTQRVEVLDSTRRIATVVSELRGDLCIVSEALRRVQLLETFLKS</sequence>
<dbReference type="AlphaFoldDB" id="A0A2T7P5G2"/>
<comment type="cofactor">
    <cofactor evidence="1 7">
        <name>Fe(2+)</name>
        <dbReference type="ChEBI" id="CHEBI:29033"/>
    </cofactor>
</comment>
<dbReference type="Pfam" id="PF00351">
    <property type="entry name" value="Biopterin_H"/>
    <property type="match status" value="1"/>
</dbReference>
<dbReference type="STRING" id="400727.A0A2T7P5G2"/>
<dbReference type="GO" id="GO:0009072">
    <property type="term" value="P:aromatic amino acid metabolic process"/>
    <property type="evidence" value="ECO:0007669"/>
    <property type="project" value="InterPro"/>
</dbReference>
<reference evidence="9 10" key="1">
    <citation type="submission" date="2018-04" db="EMBL/GenBank/DDBJ databases">
        <title>The genome of golden apple snail Pomacea canaliculata provides insight into stress tolerance and invasive adaptation.</title>
        <authorList>
            <person name="Liu C."/>
            <person name="Liu B."/>
            <person name="Ren Y."/>
            <person name="Zhang Y."/>
            <person name="Wang H."/>
            <person name="Li S."/>
            <person name="Jiang F."/>
            <person name="Yin L."/>
            <person name="Zhang G."/>
            <person name="Qian W."/>
            <person name="Fan W."/>
        </authorList>
    </citation>
    <scope>NUCLEOTIDE SEQUENCE [LARGE SCALE GENOMIC DNA]</scope>
    <source>
        <strain evidence="9">SZHN2017</strain>
        <tissue evidence="9">Muscle</tissue>
    </source>
</reference>
<keyword evidence="10" id="KW-1185">Reference proteome</keyword>
<evidence type="ECO:0000313" key="9">
    <source>
        <dbReference type="EMBL" id="PVD28659.1"/>
    </source>
</evidence>
<proteinExistence type="inferred from homology"/>